<feature type="transmembrane region" description="Helical" evidence="7">
    <location>
        <begin position="47"/>
        <end position="71"/>
    </location>
</feature>
<evidence type="ECO:0000256" key="5">
    <source>
        <dbReference type="ARBA" id="ARBA00022989"/>
    </source>
</evidence>
<evidence type="ECO:0000256" key="3">
    <source>
        <dbReference type="ARBA" id="ARBA00022692"/>
    </source>
</evidence>
<evidence type="ECO:0000256" key="1">
    <source>
        <dbReference type="ARBA" id="ARBA00004370"/>
    </source>
</evidence>
<keyword evidence="6 7" id="KW-0472">Membrane</keyword>
<feature type="transmembrane region" description="Helical" evidence="7">
    <location>
        <begin position="132"/>
        <end position="154"/>
    </location>
</feature>
<keyword evidence="5 7" id="KW-1133">Transmembrane helix</keyword>
<dbReference type="EMBL" id="EF083606">
    <property type="protein sequence ID" value="ABK22946.1"/>
    <property type="molecule type" value="mRNA"/>
</dbReference>
<evidence type="ECO:0000256" key="4">
    <source>
        <dbReference type="ARBA" id="ARBA00022970"/>
    </source>
</evidence>
<comment type="subcellular location">
    <subcellularLocation>
        <location evidence="1">Membrane</location>
    </subcellularLocation>
</comment>
<feature type="transmembrane region" description="Helical" evidence="7">
    <location>
        <begin position="104"/>
        <end position="126"/>
    </location>
</feature>
<keyword evidence="2" id="KW-0813">Transport</keyword>
<evidence type="ECO:0000256" key="7">
    <source>
        <dbReference type="SAM" id="Phobius"/>
    </source>
</evidence>
<keyword evidence="3 7" id="KW-0812">Transmembrane</keyword>
<feature type="domain" description="Amino acid transporter transmembrane" evidence="8">
    <location>
        <begin position="1"/>
        <end position="191"/>
    </location>
</feature>
<dbReference type="AlphaFoldDB" id="A9NQN5"/>
<name>A9NQN5_PICSI</name>
<dbReference type="InterPro" id="IPR013057">
    <property type="entry name" value="AA_transpt_TM"/>
</dbReference>
<dbReference type="Pfam" id="PF01490">
    <property type="entry name" value="Aa_trans"/>
    <property type="match status" value="1"/>
</dbReference>
<dbReference type="GO" id="GO:0006865">
    <property type="term" value="P:amino acid transport"/>
    <property type="evidence" value="ECO:0007669"/>
    <property type="project" value="UniProtKB-KW"/>
</dbReference>
<proteinExistence type="evidence at transcript level"/>
<feature type="transmembrane region" description="Helical" evidence="7">
    <location>
        <begin position="166"/>
        <end position="188"/>
    </location>
</feature>
<reference evidence="9" key="1">
    <citation type="journal article" date="2008" name="BMC Genomics">
        <title>A conifer genomics resource of 200,000 spruce (Picea spp.) ESTs and 6,464 high-quality, sequence-finished full-length cDNAs for Sitka spruce (Picea sitchensis).</title>
        <authorList>
            <person name="Ralph S.G."/>
            <person name="Chun H.J."/>
            <person name="Kolosova N."/>
            <person name="Cooper D."/>
            <person name="Oddy C."/>
            <person name="Ritland C.E."/>
            <person name="Kirkpatrick R."/>
            <person name="Moore R."/>
            <person name="Barber S."/>
            <person name="Holt R.A."/>
            <person name="Jones S.J."/>
            <person name="Marra M.A."/>
            <person name="Douglas C.J."/>
            <person name="Ritland K."/>
            <person name="Bohlmann J."/>
        </authorList>
    </citation>
    <scope>NUCLEOTIDE SEQUENCE</scope>
    <source>
        <tissue evidence="9">Green portion of the leader tissue</tissue>
    </source>
</reference>
<dbReference type="GO" id="GO:0016020">
    <property type="term" value="C:membrane"/>
    <property type="evidence" value="ECO:0007669"/>
    <property type="project" value="UniProtKB-SubCell"/>
</dbReference>
<organism evidence="9">
    <name type="scientific">Picea sitchensis</name>
    <name type="common">Sitka spruce</name>
    <name type="synonym">Pinus sitchensis</name>
    <dbReference type="NCBI Taxonomy" id="3332"/>
    <lineage>
        <taxon>Eukaryota</taxon>
        <taxon>Viridiplantae</taxon>
        <taxon>Streptophyta</taxon>
        <taxon>Embryophyta</taxon>
        <taxon>Tracheophyta</taxon>
        <taxon>Spermatophyta</taxon>
        <taxon>Pinopsida</taxon>
        <taxon>Pinidae</taxon>
        <taxon>Conifers I</taxon>
        <taxon>Pinales</taxon>
        <taxon>Pinaceae</taxon>
        <taxon>Picea</taxon>
    </lineage>
</organism>
<evidence type="ECO:0000313" key="9">
    <source>
        <dbReference type="EMBL" id="ABK22946.1"/>
    </source>
</evidence>
<keyword evidence="4" id="KW-0029">Amino-acid transport</keyword>
<evidence type="ECO:0000256" key="2">
    <source>
        <dbReference type="ARBA" id="ARBA00022448"/>
    </source>
</evidence>
<protein>
    <recommendedName>
        <fullName evidence="8">Amino acid transporter transmembrane domain-containing protein</fullName>
    </recommendedName>
</protein>
<accession>A9NQN5</accession>
<feature type="transmembrane region" description="Helical" evidence="7">
    <location>
        <begin position="7"/>
        <end position="27"/>
    </location>
</feature>
<evidence type="ECO:0000256" key="6">
    <source>
        <dbReference type="ARBA" id="ARBA00023136"/>
    </source>
</evidence>
<dbReference type="PANTHER" id="PTHR48017">
    <property type="entry name" value="OS05G0424000 PROTEIN-RELATED"/>
    <property type="match status" value="1"/>
</dbReference>
<sequence length="197" mass="22090">MRKASLVSMMITASFYMLCGFLGYAAFGENAPGNLLTGFGFYEPYWLIDFANACLAVHLVAAYQVFCQPIFSLVEGWISRKWPSNTLISKRIGIRVPLFGFYKVNLLTLCWRTAFVVSTTGIAILFPLFNDVLGVLGALSFWPLVVYFPVEMYIVQKKVQRWTLKWSLLQTLSFIALLISLVTAAGSIEGLVKDKES</sequence>
<evidence type="ECO:0000259" key="8">
    <source>
        <dbReference type="Pfam" id="PF01490"/>
    </source>
</evidence>